<name>A0ABR2LG34_9ASPA</name>
<accession>A0ABR2LG34</accession>
<sequence length="72" mass="7994">MRERGVPVISLSEWNLSIIRMAGWVCGIPAGLQTRVNQLGSSSRGRLGEIPQSSRRQDQVREIILGDLHQLA</sequence>
<gene>
    <name evidence="1" type="ORF">KSP40_PGU022775</name>
</gene>
<dbReference type="Proteomes" id="UP001412067">
    <property type="component" value="Unassembled WGS sequence"/>
</dbReference>
<evidence type="ECO:0000313" key="1">
    <source>
        <dbReference type="EMBL" id="KAK8939990.1"/>
    </source>
</evidence>
<proteinExistence type="predicted"/>
<organism evidence="1 2">
    <name type="scientific">Platanthera guangdongensis</name>
    <dbReference type="NCBI Taxonomy" id="2320717"/>
    <lineage>
        <taxon>Eukaryota</taxon>
        <taxon>Viridiplantae</taxon>
        <taxon>Streptophyta</taxon>
        <taxon>Embryophyta</taxon>
        <taxon>Tracheophyta</taxon>
        <taxon>Spermatophyta</taxon>
        <taxon>Magnoliopsida</taxon>
        <taxon>Liliopsida</taxon>
        <taxon>Asparagales</taxon>
        <taxon>Orchidaceae</taxon>
        <taxon>Orchidoideae</taxon>
        <taxon>Orchideae</taxon>
        <taxon>Orchidinae</taxon>
        <taxon>Platanthera</taxon>
    </lineage>
</organism>
<evidence type="ECO:0000313" key="2">
    <source>
        <dbReference type="Proteomes" id="UP001412067"/>
    </source>
</evidence>
<reference evidence="1 2" key="1">
    <citation type="journal article" date="2022" name="Nat. Plants">
        <title>Genomes of leafy and leafless Platanthera orchids illuminate the evolution of mycoheterotrophy.</title>
        <authorList>
            <person name="Li M.H."/>
            <person name="Liu K.W."/>
            <person name="Li Z."/>
            <person name="Lu H.C."/>
            <person name="Ye Q.L."/>
            <person name="Zhang D."/>
            <person name="Wang J.Y."/>
            <person name="Li Y.F."/>
            <person name="Zhong Z.M."/>
            <person name="Liu X."/>
            <person name="Yu X."/>
            <person name="Liu D.K."/>
            <person name="Tu X.D."/>
            <person name="Liu B."/>
            <person name="Hao Y."/>
            <person name="Liao X.Y."/>
            <person name="Jiang Y.T."/>
            <person name="Sun W.H."/>
            <person name="Chen J."/>
            <person name="Chen Y.Q."/>
            <person name="Ai Y."/>
            <person name="Zhai J.W."/>
            <person name="Wu S.S."/>
            <person name="Zhou Z."/>
            <person name="Hsiao Y.Y."/>
            <person name="Wu W.L."/>
            <person name="Chen Y.Y."/>
            <person name="Lin Y.F."/>
            <person name="Hsu J.L."/>
            <person name="Li C.Y."/>
            <person name="Wang Z.W."/>
            <person name="Zhao X."/>
            <person name="Zhong W.Y."/>
            <person name="Ma X.K."/>
            <person name="Ma L."/>
            <person name="Huang J."/>
            <person name="Chen G.Z."/>
            <person name="Huang M.Z."/>
            <person name="Huang L."/>
            <person name="Peng D.H."/>
            <person name="Luo Y.B."/>
            <person name="Zou S.Q."/>
            <person name="Chen S.P."/>
            <person name="Lan S."/>
            <person name="Tsai W.C."/>
            <person name="Van de Peer Y."/>
            <person name="Liu Z.J."/>
        </authorList>
    </citation>
    <scope>NUCLEOTIDE SEQUENCE [LARGE SCALE GENOMIC DNA]</scope>
    <source>
        <strain evidence="1">Lor288</strain>
    </source>
</reference>
<comment type="caution">
    <text evidence="1">The sequence shown here is derived from an EMBL/GenBank/DDBJ whole genome shotgun (WGS) entry which is preliminary data.</text>
</comment>
<keyword evidence="2" id="KW-1185">Reference proteome</keyword>
<dbReference type="EMBL" id="JBBWWR010000020">
    <property type="protein sequence ID" value="KAK8939990.1"/>
    <property type="molecule type" value="Genomic_DNA"/>
</dbReference>
<protein>
    <submittedName>
        <fullName evidence="1">Uncharacterized protein</fullName>
    </submittedName>
</protein>